<evidence type="ECO:0000313" key="11">
    <source>
        <dbReference type="EMBL" id="BBB25920.1"/>
    </source>
</evidence>
<evidence type="ECO:0000256" key="7">
    <source>
        <dbReference type="SAM" id="Phobius"/>
    </source>
</evidence>
<dbReference type="SMART" id="SM00086">
    <property type="entry name" value="PAC"/>
    <property type="match status" value="1"/>
</dbReference>
<keyword evidence="12" id="KW-1185">Reference proteome</keyword>
<dbReference type="PANTHER" id="PTHR46663">
    <property type="entry name" value="DIGUANYLATE CYCLASE DGCT-RELATED"/>
    <property type="match status" value="1"/>
</dbReference>
<dbReference type="SUPFAM" id="SSF55073">
    <property type="entry name" value="Nucleotide cyclase"/>
    <property type="match status" value="1"/>
</dbReference>
<dbReference type="GO" id="GO:0005886">
    <property type="term" value="C:plasma membrane"/>
    <property type="evidence" value="ECO:0007669"/>
    <property type="project" value="UniProtKB-SubCell"/>
</dbReference>
<dbReference type="SMART" id="SM01049">
    <property type="entry name" value="Cache_2"/>
    <property type="match status" value="1"/>
</dbReference>
<feature type="transmembrane region" description="Helical" evidence="7">
    <location>
        <begin position="354"/>
        <end position="372"/>
    </location>
</feature>
<dbReference type="SUPFAM" id="SSF55785">
    <property type="entry name" value="PYP-like sensor domain (PAS domain)"/>
    <property type="match status" value="1"/>
</dbReference>
<evidence type="ECO:0000256" key="3">
    <source>
        <dbReference type="ARBA" id="ARBA00022475"/>
    </source>
</evidence>
<evidence type="ECO:0000256" key="6">
    <source>
        <dbReference type="ARBA" id="ARBA00023136"/>
    </source>
</evidence>
<dbReference type="InterPro" id="IPR004010">
    <property type="entry name" value="Double_Cache_2"/>
</dbReference>
<evidence type="ECO:0000256" key="4">
    <source>
        <dbReference type="ARBA" id="ARBA00022692"/>
    </source>
</evidence>
<evidence type="ECO:0000256" key="5">
    <source>
        <dbReference type="ARBA" id="ARBA00022989"/>
    </source>
</evidence>
<comment type="cofactor">
    <cofactor evidence="1">
        <name>Mg(2+)</name>
        <dbReference type="ChEBI" id="CHEBI:18420"/>
    </cofactor>
</comment>
<dbReference type="Proteomes" id="UP000595663">
    <property type="component" value="Chromosome"/>
</dbReference>
<dbReference type="AlphaFoldDB" id="A0A7R6SSR9"/>
<feature type="transmembrane region" description="Helical" evidence="7">
    <location>
        <begin position="15"/>
        <end position="35"/>
    </location>
</feature>
<dbReference type="PROSITE" id="PS50112">
    <property type="entry name" value="PAS"/>
    <property type="match status" value="1"/>
</dbReference>
<dbReference type="EMBL" id="AP014545">
    <property type="protein sequence ID" value="BBB25920.1"/>
    <property type="molecule type" value="Genomic_DNA"/>
</dbReference>
<keyword evidence="6 7" id="KW-0472">Membrane</keyword>
<dbReference type="Pfam" id="PF13426">
    <property type="entry name" value="PAS_9"/>
    <property type="match status" value="1"/>
</dbReference>
<dbReference type="InterPro" id="IPR029787">
    <property type="entry name" value="Nucleotide_cyclase"/>
</dbReference>
<dbReference type="SMART" id="SM00091">
    <property type="entry name" value="PAS"/>
    <property type="match status" value="1"/>
</dbReference>
<organism evidence="11 12">
    <name type="scientific">Amphritea japonica ATCC BAA-1530</name>
    <dbReference type="NCBI Taxonomy" id="1278309"/>
    <lineage>
        <taxon>Bacteria</taxon>
        <taxon>Pseudomonadati</taxon>
        <taxon>Pseudomonadota</taxon>
        <taxon>Gammaproteobacteria</taxon>
        <taxon>Oceanospirillales</taxon>
        <taxon>Oceanospirillaceae</taxon>
        <taxon>Amphritea</taxon>
    </lineage>
</organism>
<evidence type="ECO:0000256" key="1">
    <source>
        <dbReference type="ARBA" id="ARBA00001946"/>
    </source>
</evidence>
<keyword evidence="3" id="KW-1003">Cell membrane</keyword>
<dbReference type="Gene3D" id="3.30.70.270">
    <property type="match status" value="1"/>
</dbReference>
<dbReference type="Pfam" id="PF08269">
    <property type="entry name" value="dCache_2"/>
    <property type="match status" value="1"/>
</dbReference>
<dbReference type="FunFam" id="3.30.70.270:FF:000001">
    <property type="entry name" value="Diguanylate cyclase domain protein"/>
    <property type="match status" value="1"/>
</dbReference>
<dbReference type="KEGG" id="ajp:AMJAP_1325"/>
<feature type="domain" description="GGDEF" evidence="10">
    <location>
        <begin position="558"/>
        <end position="693"/>
    </location>
</feature>
<dbReference type="PROSITE" id="PS50113">
    <property type="entry name" value="PAC"/>
    <property type="match status" value="1"/>
</dbReference>
<dbReference type="OrthoDB" id="8416215at2"/>
<dbReference type="SMART" id="SM00267">
    <property type="entry name" value="GGDEF"/>
    <property type="match status" value="1"/>
</dbReference>
<dbReference type="InterPro" id="IPR000014">
    <property type="entry name" value="PAS"/>
</dbReference>
<dbReference type="NCBIfam" id="TIGR00254">
    <property type="entry name" value="GGDEF"/>
    <property type="match status" value="1"/>
</dbReference>
<dbReference type="Pfam" id="PF00990">
    <property type="entry name" value="GGDEF"/>
    <property type="match status" value="1"/>
</dbReference>
<feature type="domain" description="PAS" evidence="8">
    <location>
        <begin position="400"/>
        <end position="446"/>
    </location>
</feature>
<reference evidence="11 12" key="1">
    <citation type="journal article" date="2008" name="Int. J. Syst. Evol. Microbiol.">
        <title>Amphritea japonica sp. nov. and Amphritea balenae sp. nov., isolated from the sediment adjacent to sperm whale carcasses off Kagoshima, Japan.</title>
        <authorList>
            <person name="Miyazaki M."/>
            <person name="Nogi Y."/>
            <person name="Fujiwara Y."/>
            <person name="Kawato M."/>
            <person name="Nagahama T."/>
            <person name="Kubokawa K."/>
            <person name="Horikoshi K."/>
        </authorList>
    </citation>
    <scope>NUCLEOTIDE SEQUENCE [LARGE SCALE GENOMIC DNA]</scope>
    <source>
        <strain evidence="11 12">ATCC BAA-1530</strain>
    </source>
</reference>
<dbReference type="Gene3D" id="3.30.450.20">
    <property type="entry name" value="PAS domain"/>
    <property type="match status" value="3"/>
</dbReference>
<evidence type="ECO:0000259" key="8">
    <source>
        <dbReference type="PROSITE" id="PS50112"/>
    </source>
</evidence>
<protein>
    <submittedName>
        <fullName evidence="11">Signal transduction protein</fullName>
    </submittedName>
</protein>
<dbReference type="InterPro" id="IPR052163">
    <property type="entry name" value="DGC-Regulatory_Protein"/>
</dbReference>
<evidence type="ECO:0000259" key="10">
    <source>
        <dbReference type="PROSITE" id="PS50887"/>
    </source>
</evidence>
<comment type="subcellular location">
    <subcellularLocation>
        <location evidence="2">Cell membrane</location>
        <topology evidence="2">Multi-pass membrane protein</topology>
    </subcellularLocation>
</comment>
<evidence type="ECO:0000259" key="9">
    <source>
        <dbReference type="PROSITE" id="PS50113"/>
    </source>
</evidence>
<evidence type="ECO:0000256" key="2">
    <source>
        <dbReference type="ARBA" id="ARBA00004651"/>
    </source>
</evidence>
<feature type="domain" description="PAC" evidence="9">
    <location>
        <begin position="473"/>
        <end position="525"/>
    </location>
</feature>
<dbReference type="GO" id="GO:0003824">
    <property type="term" value="F:catalytic activity"/>
    <property type="evidence" value="ECO:0007669"/>
    <property type="project" value="UniProtKB-ARBA"/>
</dbReference>
<name>A0A7R6SSR9_9GAMM</name>
<proteinExistence type="predicted"/>
<dbReference type="PANTHER" id="PTHR46663:SF3">
    <property type="entry name" value="SLL0267 PROTEIN"/>
    <property type="match status" value="1"/>
</dbReference>
<dbReference type="InterPro" id="IPR033480">
    <property type="entry name" value="sCache_2"/>
</dbReference>
<dbReference type="CDD" id="cd00130">
    <property type="entry name" value="PAS"/>
    <property type="match status" value="1"/>
</dbReference>
<dbReference type="CDD" id="cd01949">
    <property type="entry name" value="GGDEF"/>
    <property type="match status" value="1"/>
</dbReference>
<dbReference type="InterPro" id="IPR001610">
    <property type="entry name" value="PAC"/>
</dbReference>
<keyword evidence="4 7" id="KW-0812">Transmembrane</keyword>
<dbReference type="InterPro" id="IPR035965">
    <property type="entry name" value="PAS-like_dom_sf"/>
</dbReference>
<sequence length="706" mass="81003">MELTKSLYQKHMRTLWSAMLLIVFLLVGVLAYFSMISHQHSEARLNALQLSVEAQVNRRLQDEVDTASGYAEARYQRAEQVLMTRAQDEVLQAIAVLKGIYQENKDKLSDDQLKQVMLESLREVRFFNGRGYYFVGDSFGKSLLLPPQPELEGTSLIDLKDDRGNYFVRRFTQVIASEDGRGYVRYRWYPPGDEQNMQDKITYIARFEPFNWMIGAGDYVYRIQNDLQQEIIQHLENIQFGEDGYIAVFDSRGHIIAGKGVSQFIEKHLSLYESADDQKRLTALSYKLGTEGFHRSDWYQADGTPIDDQLIYIKPLPIWGWSLVGGADTDPGIQLLAQQRQVINQKERIDHLQLMLLLGLILFIALVAMRYFTRGFEHVFRNYQTDIDQQQKELSENALSLEISARIVQAAHEGIMVTDADNRIVSINESFTRITGYERDEVLGRNPKFLQSSRQESGFYRRLWETLTKEGEWHGEVWNRRKNGSLYPQALSITCYRNSRGEAENYIGTFTDISQRKAFEEKLEHLAQSDSLTDLPNRRTLTARLQHELAIIGRNPGRQLGIIFMDLDHFKPINDTYGHGVGDQVLITTARRLNETVRSIDMVSRVGGDEFVILLGNQPGDMQQTAIKLAERIIQVVSEPIMIAGESFSLTASLGISVAPSDSRDDIQLLEYADLALYQAKEQGRNNYKFFELWMAAKGQQKTDYV</sequence>
<dbReference type="InterPro" id="IPR000160">
    <property type="entry name" value="GGDEF_dom"/>
</dbReference>
<evidence type="ECO:0000313" key="12">
    <source>
        <dbReference type="Proteomes" id="UP000595663"/>
    </source>
</evidence>
<keyword evidence="5 7" id="KW-1133">Transmembrane helix</keyword>
<gene>
    <name evidence="11" type="ORF">AMJAP_1325</name>
</gene>
<accession>A0A7R6SSR9</accession>
<dbReference type="InterPro" id="IPR043128">
    <property type="entry name" value="Rev_trsase/Diguanyl_cyclase"/>
</dbReference>
<dbReference type="InterPro" id="IPR000700">
    <property type="entry name" value="PAS-assoc_C"/>
</dbReference>
<dbReference type="NCBIfam" id="TIGR00229">
    <property type="entry name" value="sensory_box"/>
    <property type="match status" value="1"/>
</dbReference>
<dbReference type="PROSITE" id="PS50887">
    <property type="entry name" value="GGDEF"/>
    <property type="match status" value="1"/>
</dbReference>
<dbReference type="RefSeq" id="WP_019621519.1">
    <property type="nucleotide sequence ID" value="NZ_AP014545.1"/>
</dbReference>